<accession>A0A8T0TNU9</accession>
<keyword evidence="2" id="KW-1185">Reference proteome</keyword>
<organism evidence="1 2">
    <name type="scientific">Panicum virgatum</name>
    <name type="common">Blackwell switchgrass</name>
    <dbReference type="NCBI Taxonomy" id="38727"/>
    <lineage>
        <taxon>Eukaryota</taxon>
        <taxon>Viridiplantae</taxon>
        <taxon>Streptophyta</taxon>
        <taxon>Embryophyta</taxon>
        <taxon>Tracheophyta</taxon>
        <taxon>Spermatophyta</taxon>
        <taxon>Magnoliopsida</taxon>
        <taxon>Liliopsida</taxon>
        <taxon>Poales</taxon>
        <taxon>Poaceae</taxon>
        <taxon>PACMAD clade</taxon>
        <taxon>Panicoideae</taxon>
        <taxon>Panicodae</taxon>
        <taxon>Paniceae</taxon>
        <taxon>Panicinae</taxon>
        <taxon>Panicum</taxon>
        <taxon>Panicum sect. Hiantes</taxon>
    </lineage>
</organism>
<sequence length="190" mass="22481">MYVSPFKGDPQRPKVPMSKALAVRKKFHPRLKCLSDVFIRYGLKEFNGEEIFESFVDDEWLSTKFMSYFVACLSHEGAGYRVFLSPEIREYVNIEEDEDFSQWDSPPALAILQHDIEHVGPTKVKLFFLHVMEEDYYSVYCINFIHDRIDVLDSSPEDHTIYHNVLGDRIIRRLNLLFQLAMDYRVKQFN</sequence>
<proteinExistence type="predicted"/>
<dbReference type="EMBL" id="CM029043">
    <property type="protein sequence ID" value="KAG2611787.1"/>
    <property type="molecule type" value="Genomic_DNA"/>
</dbReference>
<protein>
    <submittedName>
        <fullName evidence="1">Uncharacterized protein</fullName>
    </submittedName>
</protein>
<dbReference type="Proteomes" id="UP000823388">
    <property type="component" value="Chromosome 4K"/>
</dbReference>
<reference evidence="1" key="1">
    <citation type="submission" date="2020-05" db="EMBL/GenBank/DDBJ databases">
        <title>WGS assembly of Panicum virgatum.</title>
        <authorList>
            <person name="Lovell J.T."/>
            <person name="Jenkins J."/>
            <person name="Shu S."/>
            <person name="Juenger T.E."/>
            <person name="Schmutz J."/>
        </authorList>
    </citation>
    <scope>NUCLEOTIDE SEQUENCE</scope>
    <source>
        <strain evidence="1">AP13</strain>
    </source>
</reference>
<dbReference type="AlphaFoldDB" id="A0A8T0TNU9"/>
<evidence type="ECO:0000313" key="2">
    <source>
        <dbReference type="Proteomes" id="UP000823388"/>
    </source>
</evidence>
<name>A0A8T0TNU9_PANVG</name>
<evidence type="ECO:0000313" key="1">
    <source>
        <dbReference type="EMBL" id="KAG2611787.1"/>
    </source>
</evidence>
<comment type="caution">
    <text evidence="1">The sequence shown here is derived from an EMBL/GenBank/DDBJ whole genome shotgun (WGS) entry which is preliminary data.</text>
</comment>
<gene>
    <name evidence="1" type="ORF">PVAP13_4KG156215</name>
</gene>